<keyword evidence="12" id="KW-1185">Reference proteome</keyword>
<evidence type="ECO:0000256" key="1">
    <source>
        <dbReference type="ARBA" id="ARBA00004496"/>
    </source>
</evidence>
<evidence type="ECO:0000256" key="8">
    <source>
        <dbReference type="ARBA" id="ARBA00025246"/>
    </source>
</evidence>
<evidence type="ECO:0000313" key="12">
    <source>
        <dbReference type="Proteomes" id="UP001596456"/>
    </source>
</evidence>
<dbReference type="HAMAP" id="MF_00125">
    <property type="entry name" value="HisZ"/>
    <property type="match status" value="1"/>
</dbReference>
<evidence type="ECO:0000313" key="11">
    <source>
        <dbReference type="EMBL" id="MFC7333220.1"/>
    </source>
</evidence>
<keyword evidence="11" id="KW-0328">Glycosyltransferase</keyword>
<dbReference type="PIRSF" id="PIRSF001549">
    <property type="entry name" value="His-tRNA_synth"/>
    <property type="match status" value="1"/>
</dbReference>
<name>A0ABW2KV15_9PROT</name>
<evidence type="ECO:0000256" key="5">
    <source>
        <dbReference type="ARBA" id="ARBA00011738"/>
    </source>
</evidence>
<dbReference type="Proteomes" id="UP001596456">
    <property type="component" value="Unassembled WGS sequence"/>
</dbReference>
<organism evidence="11 12">
    <name type="scientific">Rhodocista pekingensis</name>
    <dbReference type="NCBI Taxonomy" id="201185"/>
    <lineage>
        <taxon>Bacteria</taxon>
        <taxon>Pseudomonadati</taxon>
        <taxon>Pseudomonadota</taxon>
        <taxon>Alphaproteobacteria</taxon>
        <taxon>Rhodospirillales</taxon>
        <taxon>Azospirillaceae</taxon>
        <taxon>Rhodocista</taxon>
    </lineage>
</organism>
<gene>
    <name evidence="9" type="primary">hisZ</name>
    <name evidence="11" type="ORF">ACFQPS_08610</name>
</gene>
<comment type="subunit">
    <text evidence="4 9">Heteromultimer composed of HisG and HisZ subunits.</text>
</comment>
<comment type="miscellaneous">
    <text evidence="9">This function is generally fulfilled by the C-terminal part of HisG, which is missing in some bacteria such as this one.</text>
</comment>
<keyword evidence="7 9" id="KW-0963">Cytoplasm</keyword>
<evidence type="ECO:0000256" key="6">
    <source>
        <dbReference type="ARBA" id="ARBA00020397"/>
    </source>
</evidence>
<keyword evidence="9" id="KW-0368">Histidine biosynthesis</keyword>
<keyword evidence="11" id="KW-0808">Transferase</keyword>
<dbReference type="InterPro" id="IPR041715">
    <property type="entry name" value="HisRS-like_core"/>
</dbReference>
<sequence>MTDDPTSPSMALLPAGLRDLLPPDAEHEARVVGRLMKEFTRHGYERVKPPLIEFEEGLLSGPGRALAKQTFRLMDPISQQMMGVRSDMTLQVARIAATRMPKSPRPLRLSYAGQVLRVKGSQLRPERQFGQVGIELIGGMQVEADAEVVLLAASALAAVGADSVTIDLTVPTLVPTVCRALNLTDAETRRVRDALDRRDTAAVAAIGGPAGDLLVRIMGAAGPAAAAVAALSAVDLPTVAEPDRWRLTEVVKLLTAAAPHLNLTIDPVEQRGFEYQTGLSFTIFARGVTGELGRGGRYRSGGDGEPATGFTLYTDTVLRAIPGPPPPRRILLPHGTPYAEGARLRDEGWQTVAVLEPGADLPAEARRQGCGHLWAGGRIQEIQDRP</sequence>
<comment type="pathway">
    <text evidence="2 9">Amino-acid biosynthesis; L-histidine biosynthesis; L-histidine from 5-phospho-alpha-D-ribose 1-diphosphate: step 1/9.</text>
</comment>
<proteinExistence type="inferred from homology"/>
<evidence type="ECO:0000256" key="7">
    <source>
        <dbReference type="ARBA" id="ARBA00022490"/>
    </source>
</evidence>
<dbReference type="GO" id="GO:0016757">
    <property type="term" value="F:glycosyltransferase activity"/>
    <property type="evidence" value="ECO:0007669"/>
    <property type="project" value="UniProtKB-KW"/>
</dbReference>
<dbReference type="InterPro" id="IPR004516">
    <property type="entry name" value="HisRS/HisZ"/>
</dbReference>
<protein>
    <recommendedName>
        <fullName evidence="6 9">ATP phosphoribosyltransferase regulatory subunit</fullName>
    </recommendedName>
</protein>
<evidence type="ECO:0000259" key="10">
    <source>
        <dbReference type="PROSITE" id="PS50862"/>
    </source>
</evidence>
<dbReference type="PANTHER" id="PTHR43707:SF1">
    <property type="entry name" value="HISTIDINE--TRNA LIGASE, MITOCHONDRIAL-RELATED"/>
    <property type="match status" value="1"/>
</dbReference>
<evidence type="ECO:0000256" key="9">
    <source>
        <dbReference type="HAMAP-Rule" id="MF_00125"/>
    </source>
</evidence>
<evidence type="ECO:0000256" key="2">
    <source>
        <dbReference type="ARBA" id="ARBA00004667"/>
    </source>
</evidence>
<dbReference type="PROSITE" id="PS50862">
    <property type="entry name" value="AA_TRNA_LIGASE_II"/>
    <property type="match status" value="1"/>
</dbReference>
<keyword evidence="9" id="KW-0028">Amino-acid biosynthesis</keyword>
<comment type="caution">
    <text evidence="11">The sequence shown here is derived from an EMBL/GenBank/DDBJ whole genome shotgun (WGS) entry which is preliminary data.</text>
</comment>
<dbReference type="Pfam" id="PF13393">
    <property type="entry name" value="tRNA-synt_His"/>
    <property type="match status" value="1"/>
</dbReference>
<dbReference type="InterPro" id="IPR004517">
    <property type="entry name" value="HisZ"/>
</dbReference>
<dbReference type="EMBL" id="JBHTCM010000010">
    <property type="protein sequence ID" value="MFC7333220.1"/>
    <property type="molecule type" value="Genomic_DNA"/>
</dbReference>
<evidence type="ECO:0000256" key="4">
    <source>
        <dbReference type="ARBA" id="ARBA00011496"/>
    </source>
</evidence>
<evidence type="ECO:0000256" key="3">
    <source>
        <dbReference type="ARBA" id="ARBA00005539"/>
    </source>
</evidence>
<dbReference type="PANTHER" id="PTHR43707">
    <property type="entry name" value="HISTIDYL-TRNA SYNTHETASE"/>
    <property type="match status" value="1"/>
</dbReference>
<feature type="domain" description="Aminoacyl-transfer RNA synthetases class-II family profile" evidence="10">
    <location>
        <begin position="30"/>
        <end position="333"/>
    </location>
</feature>
<dbReference type="InterPro" id="IPR045864">
    <property type="entry name" value="aa-tRNA-synth_II/BPL/LPL"/>
</dbReference>
<comment type="subcellular location">
    <subcellularLocation>
        <location evidence="1 9">Cytoplasm</location>
    </subcellularLocation>
</comment>
<dbReference type="InterPro" id="IPR006195">
    <property type="entry name" value="aa-tRNA-synth_II"/>
</dbReference>
<dbReference type="SUPFAM" id="SSF55681">
    <property type="entry name" value="Class II aaRS and biotin synthetases"/>
    <property type="match status" value="1"/>
</dbReference>
<comment type="similarity">
    <text evidence="3 9">Belongs to the class-II aminoacyl-tRNA synthetase family. HisZ subfamily.</text>
</comment>
<dbReference type="RefSeq" id="WP_377358159.1">
    <property type="nucleotide sequence ID" value="NZ_JBHTCM010000010.1"/>
</dbReference>
<accession>A0ABW2KV15</accession>
<dbReference type="Gene3D" id="3.30.930.10">
    <property type="entry name" value="Bira Bifunctional Protein, Domain 2"/>
    <property type="match status" value="1"/>
</dbReference>
<reference evidence="12" key="1">
    <citation type="journal article" date="2019" name="Int. J. Syst. Evol. Microbiol.">
        <title>The Global Catalogue of Microorganisms (GCM) 10K type strain sequencing project: providing services to taxonomists for standard genome sequencing and annotation.</title>
        <authorList>
            <consortium name="The Broad Institute Genomics Platform"/>
            <consortium name="The Broad Institute Genome Sequencing Center for Infectious Disease"/>
            <person name="Wu L."/>
            <person name="Ma J."/>
        </authorList>
    </citation>
    <scope>NUCLEOTIDE SEQUENCE [LARGE SCALE GENOMIC DNA]</scope>
    <source>
        <strain evidence="12">CGMCC 1.16275</strain>
    </source>
</reference>
<comment type="function">
    <text evidence="8 9">Required for the first step of histidine biosynthesis. May allow the feedback regulation of ATP phosphoribosyltransferase activity by histidine.</text>
</comment>
<comment type="subunit">
    <text evidence="5">Homodimer.</text>
</comment>